<feature type="chain" id="PRO_5046323446" evidence="1">
    <location>
        <begin position="25"/>
        <end position="305"/>
    </location>
</feature>
<dbReference type="EMBL" id="JBIACK010000001">
    <property type="protein sequence ID" value="MFE8700091.1"/>
    <property type="molecule type" value="Genomic_DNA"/>
</dbReference>
<protein>
    <submittedName>
        <fullName evidence="2">DL-endopeptidase inhibitor IseA family protein</fullName>
    </submittedName>
</protein>
<keyword evidence="3" id="KW-1185">Reference proteome</keyword>
<keyword evidence="1" id="KW-0732">Signal</keyword>
<feature type="signal peptide" evidence="1">
    <location>
        <begin position="1"/>
        <end position="24"/>
    </location>
</feature>
<reference evidence="2 3" key="1">
    <citation type="submission" date="2024-08" db="EMBL/GenBank/DDBJ databases">
        <title>Two novel Cytobacillus novel species.</title>
        <authorList>
            <person name="Liu G."/>
        </authorList>
    </citation>
    <scope>NUCLEOTIDE SEQUENCE [LARGE SCALE GENOMIC DNA]</scope>
    <source>
        <strain evidence="2 3">FJAT-54145</strain>
    </source>
</reference>
<dbReference type="Proteomes" id="UP001601059">
    <property type="component" value="Unassembled WGS sequence"/>
</dbReference>
<evidence type="ECO:0000313" key="3">
    <source>
        <dbReference type="Proteomes" id="UP001601059"/>
    </source>
</evidence>
<dbReference type="Pfam" id="PF16800">
    <property type="entry name" value="Endopep_inhib"/>
    <property type="match status" value="1"/>
</dbReference>
<dbReference type="RefSeq" id="WP_389358848.1">
    <property type="nucleotide sequence ID" value="NZ_JBIACK010000001.1"/>
</dbReference>
<dbReference type="InterPro" id="IPR053749">
    <property type="entry name" value="TA_system-associated_sf"/>
</dbReference>
<proteinExistence type="predicted"/>
<evidence type="ECO:0000256" key="1">
    <source>
        <dbReference type="SAM" id="SignalP"/>
    </source>
</evidence>
<dbReference type="Gene3D" id="3.10.450.420">
    <property type="match status" value="1"/>
</dbReference>
<dbReference type="InterPro" id="IPR031841">
    <property type="entry name" value="Endopep_inhib"/>
</dbReference>
<evidence type="ECO:0000313" key="2">
    <source>
        <dbReference type="EMBL" id="MFE8700091.1"/>
    </source>
</evidence>
<gene>
    <name evidence="2" type="ORF">ACFYKX_05570</name>
</gene>
<organism evidence="2 3">
    <name type="scientific">Cytobacillus spartinae</name>
    <dbReference type="NCBI Taxonomy" id="3299023"/>
    <lineage>
        <taxon>Bacteria</taxon>
        <taxon>Bacillati</taxon>
        <taxon>Bacillota</taxon>
        <taxon>Bacilli</taxon>
        <taxon>Bacillales</taxon>
        <taxon>Bacillaceae</taxon>
        <taxon>Cytobacillus</taxon>
    </lineage>
</organism>
<sequence>MNTKKILLLTGLSVALFSSPFTMNTESALANNLSGKPAVQINKIAPLTEEKVVSLAAQWASTSSYIQRGGDYKEGEYKTFTYKDRTYRYLSSDIDTKKELYHYIRKTLTPKETAEWFKNTEIIEYKGKMAQLEADGGSILDWKKATAEYVKTEKKTKFYRLFIPIGETGKKEMQIIGVEQERTKWKVAKMPYLDLDIPGNINPAFIFFNFLLKDDTTSQNQLIVEDFDLKEFKKGIKKVEIKNLEEVARNAAQVEYSVTFHTDLEKSYKGCLKNGLNKMYFLIQQTDEMEFKVVSLGFQPHIVEE</sequence>
<comment type="caution">
    <text evidence="2">The sequence shown here is derived from an EMBL/GenBank/DDBJ whole genome shotgun (WGS) entry which is preliminary data.</text>
</comment>
<name>A0ABW6K7E9_9BACI</name>
<accession>A0ABW6K7E9</accession>